<keyword evidence="4" id="KW-1185">Reference proteome</keyword>
<dbReference type="InterPro" id="IPR025245">
    <property type="entry name" value="DUF4197"/>
</dbReference>
<keyword evidence="2" id="KW-0732">Signal</keyword>
<gene>
    <name evidence="3" type="ORF">LX64_00007</name>
</gene>
<evidence type="ECO:0000256" key="2">
    <source>
        <dbReference type="SAM" id="SignalP"/>
    </source>
</evidence>
<feature type="signal peptide" evidence="2">
    <location>
        <begin position="1"/>
        <end position="21"/>
    </location>
</feature>
<dbReference type="AlphaFoldDB" id="A0A327R2C8"/>
<evidence type="ECO:0000256" key="1">
    <source>
        <dbReference type="SAM" id="MobiDB-lite"/>
    </source>
</evidence>
<evidence type="ECO:0000313" key="3">
    <source>
        <dbReference type="EMBL" id="RAJ10405.1"/>
    </source>
</evidence>
<dbReference type="OrthoDB" id="5292580at2"/>
<reference evidence="3 4" key="1">
    <citation type="submission" date="2018-06" db="EMBL/GenBank/DDBJ databases">
        <title>Genomic Encyclopedia of Archaeal and Bacterial Type Strains, Phase II (KMG-II): from individual species to whole genera.</title>
        <authorList>
            <person name="Goeker M."/>
        </authorList>
    </citation>
    <scope>NUCLEOTIDE SEQUENCE [LARGE SCALE GENOMIC DNA]</scope>
    <source>
        <strain evidence="3 4">DSM 23857</strain>
    </source>
</reference>
<comment type="caution">
    <text evidence="3">The sequence shown here is derived from an EMBL/GenBank/DDBJ whole genome shotgun (WGS) entry which is preliminary data.</text>
</comment>
<dbReference type="Proteomes" id="UP000249547">
    <property type="component" value="Unassembled WGS sequence"/>
</dbReference>
<feature type="region of interest" description="Disordered" evidence="1">
    <location>
        <begin position="96"/>
        <end position="141"/>
    </location>
</feature>
<sequence length="357" mass="37243">MFKKSLLLAAGVCILSSAVEAQTKKKTTTKAKAKTTKTTTAKTSTTTTAAKADTVVTTAVTTTTTPATTTTTANNASNNNTVTNILGAVLDVALGGNNNNNNSSTTNNGSTTNTNTNTSTTTTTTPTNTNTNTSNTKTSTSSILGSILSGGSSSVSEKEAGAGIKEALAQGIANGISLLNKKDGFFGSDIYKVLLPADAVKLESTLRKIGLGNEVDKAILQINRAAEDAVGYAKPIFVDAIKQMTITDAIKLVTGGNTSATDYFRGKATDTLKRAFMPVVENALNKTSATAYYSQIVTTYNKLPTSFTKVDPNLQNYVTDMAVKALFDQIGKEEANIRANPGARVTELLQKVFGGNK</sequence>
<feature type="compositionally biased region" description="Low complexity" evidence="1">
    <location>
        <begin position="97"/>
        <end position="141"/>
    </location>
</feature>
<organism evidence="3 4">
    <name type="scientific">Chitinophaga skermanii</name>
    <dbReference type="NCBI Taxonomy" id="331697"/>
    <lineage>
        <taxon>Bacteria</taxon>
        <taxon>Pseudomonadati</taxon>
        <taxon>Bacteroidota</taxon>
        <taxon>Chitinophagia</taxon>
        <taxon>Chitinophagales</taxon>
        <taxon>Chitinophagaceae</taxon>
        <taxon>Chitinophaga</taxon>
    </lineage>
</organism>
<proteinExistence type="predicted"/>
<name>A0A327R2C8_9BACT</name>
<evidence type="ECO:0000313" key="4">
    <source>
        <dbReference type="Proteomes" id="UP000249547"/>
    </source>
</evidence>
<dbReference type="Pfam" id="PF13852">
    <property type="entry name" value="DUF4197"/>
    <property type="match status" value="1"/>
</dbReference>
<dbReference type="EMBL" id="QLLL01000001">
    <property type="protein sequence ID" value="RAJ10405.1"/>
    <property type="molecule type" value="Genomic_DNA"/>
</dbReference>
<dbReference type="RefSeq" id="WP_111596303.1">
    <property type="nucleotide sequence ID" value="NZ_QLLL01000001.1"/>
</dbReference>
<feature type="chain" id="PRO_5016468673" evidence="2">
    <location>
        <begin position="22"/>
        <end position="357"/>
    </location>
</feature>
<protein>
    <submittedName>
        <fullName evidence="3">Uncharacterized protein DUF4197</fullName>
    </submittedName>
</protein>
<accession>A0A327R2C8</accession>